<protein>
    <submittedName>
        <fullName evidence="2">Uncharacterized protein</fullName>
    </submittedName>
</protein>
<reference evidence="2 3" key="1">
    <citation type="submission" date="2020-08" db="EMBL/GenBank/DDBJ databases">
        <title>Sphingobacterium sp. DN00404 isolated from aquaculture water.</title>
        <authorList>
            <person name="Zhang M."/>
        </authorList>
    </citation>
    <scope>NUCLEOTIDE SEQUENCE [LARGE SCALE GENOMIC DNA]</scope>
    <source>
        <strain evidence="2 3">KCTC 32294</strain>
    </source>
</reference>
<name>A0ABR7Y9A8_9SPHI</name>
<evidence type="ECO:0000313" key="2">
    <source>
        <dbReference type="EMBL" id="MBD1427897.1"/>
    </source>
</evidence>
<keyword evidence="1" id="KW-0175">Coiled coil</keyword>
<organism evidence="2 3">
    <name type="scientific">Sphingobacterium arenae</name>
    <dbReference type="NCBI Taxonomy" id="1280598"/>
    <lineage>
        <taxon>Bacteria</taxon>
        <taxon>Pseudomonadati</taxon>
        <taxon>Bacteroidota</taxon>
        <taxon>Sphingobacteriia</taxon>
        <taxon>Sphingobacteriales</taxon>
        <taxon>Sphingobacteriaceae</taxon>
        <taxon>Sphingobacterium</taxon>
    </lineage>
</organism>
<dbReference type="EMBL" id="JACNYK010000010">
    <property type="protein sequence ID" value="MBD1427897.1"/>
    <property type="molecule type" value="Genomic_DNA"/>
</dbReference>
<keyword evidence="3" id="KW-1185">Reference proteome</keyword>
<gene>
    <name evidence="2" type="ORF">H8B17_20140</name>
</gene>
<feature type="coiled-coil region" evidence="1">
    <location>
        <begin position="18"/>
        <end position="49"/>
    </location>
</feature>
<proteinExistence type="predicted"/>
<accession>A0ABR7Y9A8</accession>
<dbReference type="RefSeq" id="WP_190311044.1">
    <property type="nucleotide sequence ID" value="NZ_JACNYK010000010.1"/>
</dbReference>
<dbReference type="Proteomes" id="UP000606494">
    <property type="component" value="Unassembled WGS sequence"/>
</dbReference>
<evidence type="ECO:0000256" key="1">
    <source>
        <dbReference type="SAM" id="Coils"/>
    </source>
</evidence>
<sequence length="200" mass="23912">MSQTDLNRKFSEIVQSFHNKCEEQHHAIENKKERERKKEQEQAKRKEDVIKKFDDTILKDLQTFFTEIKSAFSSPYLELVLDTHGQHEYFYIHDDDHIPAFAVLAVDAKSKDDDDVFNCACYLFFVASSRDDSFELSLNNKSREFLCFGEHEDDERTTLQTYSFDDYNFEEIRGHIEKYLTEELSYLQKNFNVRKAEWED</sequence>
<evidence type="ECO:0000313" key="3">
    <source>
        <dbReference type="Proteomes" id="UP000606494"/>
    </source>
</evidence>
<comment type="caution">
    <text evidence="2">The sequence shown here is derived from an EMBL/GenBank/DDBJ whole genome shotgun (WGS) entry which is preliminary data.</text>
</comment>